<dbReference type="GO" id="GO:0016491">
    <property type="term" value="F:oxidoreductase activity"/>
    <property type="evidence" value="ECO:0007669"/>
    <property type="project" value="InterPro"/>
</dbReference>
<dbReference type="OrthoDB" id="9815205at2"/>
<dbReference type="InterPro" id="IPR013740">
    <property type="entry name" value="Redoxin"/>
</dbReference>
<dbReference type="EMBL" id="QKTW01000009">
    <property type="protein sequence ID" value="PZF73977.1"/>
    <property type="molecule type" value="Genomic_DNA"/>
</dbReference>
<keyword evidence="2" id="KW-0201">Cytochrome c-type biogenesis</keyword>
<protein>
    <submittedName>
        <fullName evidence="5">TlpA family protein disulfide reductase</fullName>
    </submittedName>
</protein>
<dbReference type="InterPro" id="IPR036249">
    <property type="entry name" value="Thioredoxin-like_sf"/>
</dbReference>
<organism evidence="5 6">
    <name type="scientific">Taibaiella soli</name>
    <dbReference type="NCBI Taxonomy" id="1649169"/>
    <lineage>
        <taxon>Bacteria</taxon>
        <taxon>Pseudomonadati</taxon>
        <taxon>Bacteroidota</taxon>
        <taxon>Chitinophagia</taxon>
        <taxon>Chitinophagales</taxon>
        <taxon>Chitinophagaceae</taxon>
        <taxon>Taibaiella</taxon>
    </lineage>
</organism>
<proteinExistence type="predicted"/>
<accession>A0A2W2BDM6</accession>
<evidence type="ECO:0000313" key="6">
    <source>
        <dbReference type="Proteomes" id="UP000248745"/>
    </source>
</evidence>
<evidence type="ECO:0000256" key="1">
    <source>
        <dbReference type="ARBA" id="ARBA00004196"/>
    </source>
</evidence>
<evidence type="ECO:0000259" key="4">
    <source>
        <dbReference type="PROSITE" id="PS51352"/>
    </source>
</evidence>
<dbReference type="GO" id="GO:0030313">
    <property type="term" value="C:cell envelope"/>
    <property type="evidence" value="ECO:0007669"/>
    <property type="project" value="UniProtKB-SubCell"/>
</dbReference>
<dbReference type="Proteomes" id="UP000248745">
    <property type="component" value="Unassembled WGS sequence"/>
</dbReference>
<evidence type="ECO:0000256" key="2">
    <source>
        <dbReference type="ARBA" id="ARBA00022748"/>
    </source>
</evidence>
<dbReference type="InterPro" id="IPR050553">
    <property type="entry name" value="Thioredoxin_ResA/DsbE_sf"/>
</dbReference>
<dbReference type="CDD" id="cd02966">
    <property type="entry name" value="TlpA_like_family"/>
    <property type="match status" value="1"/>
</dbReference>
<dbReference type="PROSITE" id="PS51352">
    <property type="entry name" value="THIOREDOXIN_2"/>
    <property type="match status" value="1"/>
</dbReference>
<gene>
    <name evidence="5" type="ORF">DN068_06465</name>
</gene>
<dbReference type="InterPro" id="IPR013766">
    <property type="entry name" value="Thioredoxin_domain"/>
</dbReference>
<evidence type="ECO:0000313" key="5">
    <source>
        <dbReference type="EMBL" id="PZF73977.1"/>
    </source>
</evidence>
<dbReference type="PROSITE" id="PS00194">
    <property type="entry name" value="THIOREDOXIN_1"/>
    <property type="match status" value="1"/>
</dbReference>
<dbReference type="SUPFAM" id="SSF52833">
    <property type="entry name" value="Thioredoxin-like"/>
    <property type="match status" value="1"/>
</dbReference>
<keyword evidence="3" id="KW-0676">Redox-active center</keyword>
<reference evidence="5 6" key="1">
    <citation type="submission" date="2018-06" db="EMBL/GenBank/DDBJ databases">
        <title>Mucibacter soli gen. nov., sp. nov., a new member of the family Chitinophagaceae producing mucin.</title>
        <authorList>
            <person name="Kim M.-K."/>
            <person name="Park S."/>
            <person name="Kim T.-S."/>
            <person name="Joung Y."/>
            <person name="Han J.-H."/>
            <person name="Kim S.B."/>
        </authorList>
    </citation>
    <scope>NUCLEOTIDE SEQUENCE [LARGE SCALE GENOMIC DNA]</scope>
    <source>
        <strain evidence="5 6">R1-15</strain>
    </source>
</reference>
<comment type="caution">
    <text evidence="5">The sequence shown here is derived from an EMBL/GenBank/DDBJ whole genome shotgun (WGS) entry which is preliminary data.</text>
</comment>
<dbReference type="Gene3D" id="3.40.30.10">
    <property type="entry name" value="Glutaredoxin"/>
    <property type="match status" value="1"/>
</dbReference>
<feature type="domain" description="Thioredoxin" evidence="4">
    <location>
        <begin position="62"/>
        <end position="208"/>
    </location>
</feature>
<dbReference type="InterPro" id="IPR017937">
    <property type="entry name" value="Thioredoxin_CS"/>
</dbReference>
<dbReference type="AlphaFoldDB" id="A0A2W2BDM6"/>
<keyword evidence="6" id="KW-1185">Reference proteome</keyword>
<evidence type="ECO:0000256" key="3">
    <source>
        <dbReference type="ARBA" id="ARBA00023284"/>
    </source>
</evidence>
<comment type="subcellular location">
    <subcellularLocation>
        <location evidence="1">Cell envelope</location>
    </subcellularLocation>
</comment>
<dbReference type="PANTHER" id="PTHR42852">
    <property type="entry name" value="THIOL:DISULFIDE INTERCHANGE PROTEIN DSBE"/>
    <property type="match status" value="1"/>
</dbReference>
<dbReference type="PANTHER" id="PTHR42852:SF17">
    <property type="entry name" value="THIOREDOXIN-LIKE PROTEIN HI_1115"/>
    <property type="match status" value="1"/>
</dbReference>
<dbReference type="GO" id="GO:0017004">
    <property type="term" value="P:cytochrome complex assembly"/>
    <property type="evidence" value="ECO:0007669"/>
    <property type="project" value="UniProtKB-KW"/>
</dbReference>
<dbReference type="Pfam" id="PF08534">
    <property type="entry name" value="Redoxin"/>
    <property type="match status" value="1"/>
</dbReference>
<name>A0A2W2BDM6_9BACT</name>
<sequence>MSKESVAVFFINLMLNLKKFSEFRTFADIWQDFWTLFYSVNITDMKRILALATGLFLTVMAHAQTAELPETTIKDVNNGKKVAFNQTFEKGKVTVVSFWATWCVPCKKEIKNIREKLTDWKKEADFNYMTVSIDESRAEGLVRSYAKSQGWDFPYYIDANSDLKRSLNFQNVPFTIIVDKTGKVVFMHTGYEEGGEEEVFAKVKELSAK</sequence>